<comment type="caution">
    <text evidence="1">The sequence shown here is derived from an EMBL/GenBank/DDBJ whole genome shotgun (WGS) entry which is preliminary data.</text>
</comment>
<accession>A0AAW9NKS4</accession>
<gene>
    <name evidence="1" type="ORF">P4706_27810</name>
</gene>
<evidence type="ECO:0000313" key="1">
    <source>
        <dbReference type="EMBL" id="MEC0276799.1"/>
    </source>
</evidence>
<reference evidence="1 2" key="1">
    <citation type="submission" date="2023-03" db="EMBL/GenBank/DDBJ databases">
        <title>Bacillus Genome Sequencing.</title>
        <authorList>
            <person name="Dunlap C."/>
        </authorList>
    </citation>
    <scope>NUCLEOTIDE SEQUENCE [LARGE SCALE GENOMIC DNA]</scope>
    <source>
        <strain evidence="1 2">B-41290</strain>
    </source>
</reference>
<sequence length="142" mass="15709">MSFTIVYVGGGMLDKVRSVTRLESGRLDAPYMPLLTIPYVKGRYIEVPGQLTTVTDTFSLAIETELLSIAFGANKYQARDYLNVYVGDTKIIDTLYTKELPEGINLIVAHPIPANTPIKLEFVNAGGAAKTVWFNYQFLRGA</sequence>
<keyword evidence="2" id="KW-1185">Reference proteome</keyword>
<proteinExistence type="predicted"/>
<dbReference type="EMBL" id="JARNBH010000042">
    <property type="protein sequence ID" value="MEC0276799.1"/>
    <property type="molecule type" value="Genomic_DNA"/>
</dbReference>
<evidence type="ECO:0000313" key="2">
    <source>
        <dbReference type="Proteomes" id="UP001307168"/>
    </source>
</evidence>
<dbReference type="RefSeq" id="WP_367408340.1">
    <property type="nucleotide sequence ID" value="NZ_JARNBH010000042.1"/>
</dbReference>
<dbReference type="AlphaFoldDB" id="A0AAW9NKS4"/>
<name>A0AAW9NKS4_9BACI</name>
<organism evidence="1 2">
    <name type="scientific">Peribacillus castrilensis</name>
    <dbReference type="NCBI Taxonomy" id="2897690"/>
    <lineage>
        <taxon>Bacteria</taxon>
        <taxon>Bacillati</taxon>
        <taxon>Bacillota</taxon>
        <taxon>Bacilli</taxon>
        <taxon>Bacillales</taxon>
        <taxon>Bacillaceae</taxon>
        <taxon>Peribacillus</taxon>
    </lineage>
</organism>
<dbReference type="Proteomes" id="UP001307168">
    <property type="component" value="Unassembled WGS sequence"/>
</dbReference>
<evidence type="ECO:0008006" key="3">
    <source>
        <dbReference type="Google" id="ProtNLM"/>
    </source>
</evidence>
<protein>
    <recommendedName>
        <fullName evidence="3">Low copy number virion structural protein</fullName>
    </recommendedName>
</protein>